<dbReference type="STRING" id="1423802.FC56_GL001084"/>
<dbReference type="PRINTS" id="PR00411">
    <property type="entry name" value="PNDRDTASEI"/>
</dbReference>
<feature type="disulfide bond" description="Redox-active" evidence="5">
    <location>
        <begin position="41"/>
        <end position="46"/>
    </location>
</feature>
<dbReference type="SUPFAM" id="SSF55424">
    <property type="entry name" value="FAD/NAD-linked reductases, dimerisation (C-terminal) domain"/>
    <property type="match status" value="1"/>
</dbReference>
<evidence type="ECO:0000313" key="9">
    <source>
        <dbReference type="Proteomes" id="UP000051256"/>
    </source>
</evidence>
<dbReference type="PANTHER" id="PTHR43014:SF5">
    <property type="entry name" value="GLUTATHIONE REDUCTASE (NADPH)"/>
    <property type="match status" value="1"/>
</dbReference>
<dbReference type="PIRSF" id="PIRSF000350">
    <property type="entry name" value="Mercury_reductase_MerA"/>
    <property type="match status" value="1"/>
</dbReference>
<feature type="binding site" evidence="4">
    <location>
        <position position="297"/>
    </location>
    <ligand>
        <name>FAD</name>
        <dbReference type="ChEBI" id="CHEBI:57692"/>
    </ligand>
</feature>
<reference evidence="8 9" key="1">
    <citation type="journal article" date="2015" name="Genome Announc.">
        <title>Expanding the biotechnology potential of lactobacilli through comparative genomics of 213 strains and associated genera.</title>
        <authorList>
            <person name="Sun Z."/>
            <person name="Harris H.M."/>
            <person name="McCann A."/>
            <person name="Guo C."/>
            <person name="Argimon S."/>
            <person name="Zhang W."/>
            <person name="Yang X."/>
            <person name="Jeffery I.B."/>
            <person name="Cooney J.C."/>
            <person name="Kagawa T.F."/>
            <person name="Liu W."/>
            <person name="Song Y."/>
            <person name="Salvetti E."/>
            <person name="Wrobel A."/>
            <person name="Rasinkangas P."/>
            <person name="Parkhill J."/>
            <person name="Rea M.C."/>
            <person name="O'Sullivan O."/>
            <person name="Ritari J."/>
            <person name="Douillard F.P."/>
            <person name="Paul Ross R."/>
            <person name="Yang R."/>
            <person name="Briner A.E."/>
            <person name="Felis G.E."/>
            <person name="de Vos W.M."/>
            <person name="Barrangou R."/>
            <person name="Klaenhammer T.R."/>
            <person name="Caufield P.W."/>
            <person name="Cui Y."/>
            <person name="Zhang H."/>
            <person name="O'Toole P.W."/>
        </authorList>
    </citation>
    <scope>NUCLEOTIDE SEQUENCE [LARGE SCALE GENOMIC DNA]</scope>
    <source>
        <strain evidence="8 9">DSM 24302</strain>
    </source>
</reference>
<evidence type="ECO:0000256" key="2">
    <source>
        <dbReference type="ARBA" id="ARBA00022630"/>
    </source>
</evidence>
<keyword evidence="2" id="KW-0285">Flavoprotein</keyword>
<keyword evidence="4" id="KW-0520">NAD</keyword>
<dbReference type="InterPro" id="IPR001100">
    <property type="entry name" value="Pyr_nuc-diS_OxRdtase"/>
</dbReference>
<evidence type="ECO:0000259" key="7">
    <source>
        <dbReference type="Pfam" id="PF07992"/>
    </source>
</evidence>
<dbReference type="InterPro" id="IPR023753">
    <property type="entry name" value="FAD/NAD-binding_dom"/>
</dbReference>
<evidence type="ECO:0000313" key="8">
    <source>
        <dbReference type="EMBL" id="KRM94783.1"/>
    </source>
</evidence>
<comment type="caution">
    <text evidence="8">The sequence shown here is derived from an EMBL/GenBank/DDBJ whole genome shotgun (WGS) entry which is preliminary data.</text>
</comment>
<name>A0A0R2CSM4_9LACO</name>
<comment type="similarity">
    <text evidence="1">Belongs to the class-I pyridine nucleotide-disulfide oxidoreductase family.</text>
</comment>
<gene>
    <name evidence="8" type="ORF">FC56_GL001084</name>
</gene>
<feature type="binding site" evidence="4">
    <location>
        <begin position="171"/>
        <end position="178"/>
    </location>
    <ligand>
        <name>NAD(+)</name>
        <dbReference type="ChEBI" id="CHEBI:57540"/>
    </ligand>
</feature>
<dbReference type="InterPro" id="IPR016156">
    <property type="entry name" value="FAD/NAD-linked_Rdtase_dimer_sf"/>
</dbReference>
<comment type="cofactor">
    <cofactor evidence="4">
        <name>FAD</name>
        <dbReference type="ChEBI" id="CHEBI:57692"/>
    </cofactor>
    <text evidence="4">Binds 1 FAD per subunit.</text>
</comment>
<evidence type="ECO:0000256" key="4">
    <source>
        <dbReference type="PIRSR" id="PIRSR000350-3"/>
    </source>
</evidence>
<keyword evidence="8" id="KW-0670">Pyruvate</keyword>
<feature type="binding site" evidence="4">
    <location>
        <position position="50"/>
    </location>
    <ligand>
        <name>FAD</name>
        <dbReference type="ChEBI" id="CHEBI:57692"/>
    </ligand>
</feature>
<dbReference type="EMBL" id="AYZR01000001">
    <property type="protein sequence ID" value="KRM94783.1"/>
    <property type="molecule type" value="Genomic_DNA"/>
</dbReference>
<evidence type="ECO:0000259" key="6">
    <source>
        <dbReference type="Pfam" id="PF02852"/>
    </source>
</evidence>
<evidence type="ECO:0000256" key="1">
    <source>
        <dbReference type="ARBA" id="ARBA00007532"/>
    </source>
</evidence>
<feature type="domain" description="FAD/NAD(P)-binding" evidence="7">
    <location>
        <begin position="5"/>
        <end position="311"/>
    </location>
</feature>
<evidence type="ECO:0000256" key="5">
    <source>
        <dbReference type="PIRSR" id="PIRSR000350-4"/>
    </source>
</evidence>
<keyword evidence="9" id="KW-1185">Reference proteome</keyword>
<dbReference type="AlphaFoldDB" id="A0A0R2CSM4"/>
<keyword evidence="3 4" id="KW-0274">FAD</keyword>
<proteinExistence type="inferred from homology"/>
<dbReference type="RefSeq" id="WP_056977191.1">
    <property type="nucleotide sequence ID" value="NZ_AYZR01000001.1"/>
</dbReference>
<protein>
    <submittedName>
        <fullName evidence="8">Pyruvate 2-oxoglutarate dehydrogenase complex</fullName>
    </submittedName>
</protein>
<feature type="domain" description="Pyridine nucleotide-disulphide oxidoreductase dimerisation" evidence="6">
    <location>
        <begin position="333"/>
        <end position="435"/>
    </location>
</feature>
<dbReference type="SUPFAM" id="SSF51905">
    <property type="entry name" value="FAD/NAD(P)-binding domain"/>
    <property type="match status" value="1"/>
</dbReference>
<dbReference type="Gene3D" id="3.50.50.60">
    <property type="entry name" value="FAD/NAD(P)-binding domain"/>
    <property type="match status" value="2"/>
</dbReference>
<dbReference type="GO" id="GO:0016491">
    <property type="term" value="F:oxidoreductase activity"/>
    <property type="evidence" value="ECO:0007669"/>
    <property type="project" value="InterPro"/>
</dbReference>
<dbReference type="Pfam" id="PF07992">
    <property type="entry name" value="Pyr_redox_2"/>
    <property type="match status" value="1"/>
</dbReference>
<feature type="binding site" evidence="4">
    <location>
        <position position="257"/>
    </location>
    <ligand>
        <name>NAD(+)</name>
        <dbReference type="ChEBI" id="CHEBI:57540"/>
    </ligand>
</feature>
<dbReference type="Gene3D" id="3.30.390.30">
    <property type="match status" value="1"/>
</dbReference>
<dbReference type="GO" id="GO:0000166">
    <property type="term" value="F:nucleotide binding"/>
    <property type="evidence" value="ECO:0007669"/>
    <property type="project" value="UniProtKB-KW"/>
</dbReference>
<dbReference type="InterPro" id="IPR004099">
    <property type="entry name" value="Pyr_nucl-diS_OxRdtase_dimer"/>
</dbReference>
<sequence>MNQFNTVIIGGGPAGLGLAYPLHSAGQKVAVVEENKWGGTCPNRGCDPKKVLLGAVEAQVKSDQLVGRGLNQTPQINWPQLMKFKQTFTDPVSDNSRAGLVSAGIEVFDGHASFVDEHTLSVGEQTITADRFVIATGQRPGRLNVPGDEYLLTSTDFLSLPTMPAKIAFIGGGYIAFELAAIAAVAGAEVHIIHHNERPLKQFAQAAVAELMNQLEAKGVQFDLNVETQSIKREADQTVIQAPNYELTVDQAFVTSGRVANADTLNLAAIGVEADRHGIVVNDHLQTAQPNIYAMGDVVAKRIPKLTPVSGFEAAYLSQELVESGAAIHYPEIPTVVFGMPRLAQVGISWQTAQEQSDKYRSQVSDMTNWFTYKHLNEPLAKAWMVVDKQTDQIVGATVISNEAETLVNYLTQIINTGQTMKQVKEQVFLYPTEASDLEYLG</sequence>
<dbReference type="PRINTS" id="PR00368">
    <property type="entry name" value="FADPNR"/>
</dbReference>
<dbReference type="InterPro" id="IPR036188">
    <property type="entry name" value="FAD/NAD-bd_sf"/>
</dbReference>
<organism evidence="8 9">
    <name type="scientific">Lentilactobacillus senioris DSM 24302 = JCM 17472</name>
    <dbReference type="NCBI Taxonomy" id="1423802"/>
    <lineage>
        <taxon>Bacteria</taxon>
        <taxon>Bacillati</taxon>
        <taxon>Bacillota</taxon>
        <taxon>Bacilli</taxon>
        <taxon>Lactobacillales</taxon>
        <taxon>Lactobacillaceae</taxon>
        <taxon>Lentilactobacillus</taxon>
    </lineage>
</organism>
<dbReference type="Proteomes" id="UP000051256">
    <property type="component" value="Unassembled WGS sequence"/>
</dbReference>
<accession>A0A0R2CSM4</accession>
<dbReference type="Pfam" id="PF02852">
    <property type="entry name" value="Pyr_redox_dim"/>
    <property type="match status" value="1"/>
</dbReference>
<dbReference type="PATRIC" id="fig|1423802.4.peg.1098"/>
<dbReference type="PANTHER" id="PTHR43014">
    <property type="entry name" value="MERCURIC REDUCTASE"/>
    <property type="match status" value="1"/>
</dbReference>
<keyword evidence="4" id="KW-0547">Nucleotide-binding</keyword>
<evidence type="ECO:0000256" key="3">
    <source>
        <dbReference type="ARBA" id="ARBA00022827"/>
    </source>
</evidence>